<protein>
    <submittedName>
        <fullName evidence="3">CYTH domain-containing protein</fullName>
    </submittedName>
</protein>
<feature type="domain" description="CYTH" evidence="2">
    <location>
        <begin position="2"/>
        <end position="160"/>
    </location>
</feature>
<sequence>MALEIERKFRVAAGWEVPGGARGDAIRQAYLSPAGAPTEFRVRQRGDTYLMTVKAGKRSSPAHVAVREEIEFEITEDVFLSLWNLAAGDCLSKTRWSIPWEGHEITVDVYDGVLEGVRVAEVEFDDLASAEDFRPPEWLGEEVTGQPEWGNRALARRSREHAERAR</sequence>
<dbReference type="InterPro" id="IPR012042">
    <property type="entry name" value="NeuTTM/CthTTM-like"/>
</dbReference>
<evidence type="ECO:0000313" key="4">
    <source>
        <dbReference type="Proteomes" id="UP001589532"/>
    </source>
</evidence>
<dbReference type="SMART" id="SM01118">
    <property type="entry name" value="CYTH"/>
    <property type="match status" value="1"/>
</dbReference>
<comment type="caution">
    <text evidence="3">The sequence shown here is derived from an EMBL/GenBank/DDBJ whole genome shotgun (WGS) entry which is preliminary data.</text>
</comment>
<dbReference type="InterPro" id="IPR023577">
    <property type="entry name" value="CYTH_domain"/>
</dbReference>
<dbReference type="EMBL" id="JBHMBW010000049">
    <property type="protein sequence ID" value="MFB9628675.1"/>
    <property type="molecule type" value="Genomic_DNA"/>
</dbReference>
<organism evidence="3 4">
    <name type="scientific">Nonomuraea helvata</name>
    <dbReference type="NCBI Taxonomy" id="37484"/>
    <lineage>
        <taxon>Bacteria</taxon>
        <taxon>Bacillati</taxon>
        <taxon>Actinomycetota</taxon>
        <taxon>Actinomycetes</taxon>
        <taxon>Streptosporangiales</taxon>
        <taxon>Streptosporangiaceae</taxon>
        <taxon>Nonomuraea</taxon>
    </lineage>
</organism>
<dbReference type="Pfam" id="PF01928">
    <property type="entry name" value="CYTH"/>
    <property type="match status" value="1"/>
</dbReference>
<dbReference type="RefSeq" id="WP_344990504.1">
    <property type="nucleotide sequence ID" value="NZ_BAAAXV010000005.1"/>
</dbReference>
<name>A0ABV5SAG0_9ACTN</name>
<reference evidence="3 4" key="1">
    <citation type="submission" date="2024-09" db="EMBL/GenBank/DDBJ databases">
        <authorList>
            <person name="Sun Q."/>
            <person name="Mori K."/>
        </authorList>
    </citation>
    <scope>NUCLEOTIDE SEQUENCE [LARGE SCALE GENOMIC DNA]</scope>
    <source>
        <strain evidence="3 4">JCM 3143</strain>
    </source>
</reference>
<dbReference type="PANTHER" id="PTHR40114">
    <property type="entry name" value="SLR0698 PROTEIN"/>
    <property type="match status" value="1"/>
</dbReference>
<accession>A0ABV5SAG0</accession>
<dbReference type="PANTHER" id="PTHR40114:SF1">
    <property type="entry name" value="SLR0698 PROTEIN"/>
    <property type="match status" value="1"/>
</dbReference>
<dbReference type="Proteomes" id="UP001589532">
    <property type="component" value="Unassembled WGS sequence"/>
</dbReference>
<dbReference type="PROSITE" id="PS51707">
    <property type="entry name" value="CYTH"/>
    <property type="match status" value="1"/>
</dbReference>
<keyword evidence="4" id="KW-1185">Reference proteome</keyword>
<proteinExistence type="predicted"/>
<evidence type="ECO:0000313" key="3">
    <source>
        <dbReference type="EMBL" id="MFB9628675.1"/>
    </source>
</evidence>
<dbReference type="PIRSF" id="PIRSF016487">
    <property type="entry name" value="CYTH_UCP016487"/>
    <property type="match status" value="1"/>
</dbReference>
<gene>
    <name evidence="3" type="ORF">ACFFSA_36845</name>
</gene>
<evidence type="ECO:0000259" key="2">
    <source>
        <dbReference type="PROSITE" id="PS51707"/>
    </source>
</evidence>
<dbReference type="Gene3D" id="2.40.320.10">
    <property type="entry name" value="Hypothetical Protein Pfu-838710-001"/>
    <property type="match status" value="1"/>
</dbReference>
<feature type="region of interest" description="Disordered" evidence="1">
    <location>
        <begin position="138"/>
        <end position="166"/>
    </location>
</feature>
<dbReference type="SUPFAM" id="SSF55154">
    <property type="entry name" value="CYTH-like phosphatases"/>
    <property type="match status" value="1"/>
</dbReference>
<evidence type="ECO:0000256" key="1">
    <source>
        <dbReference type="SAM" id="MobiDB-lite"/>
    </source>
</evidence>
<dbReference type="InterPro" id="IPR033469">
    <property type="entry name" value="CYTH-like_dom_sf"/>
</dbReference>